<dbReference type="InterPro" id="IPR037401">
    <property type="entry name" value="SnoaL-like"/>
</dbReference>
<gene>
    <name evidence="2" type="ORF">KIN_41440</name>
</gene>
<dbReference type="Gene3D" id="3.10.450.50">
    <property type="match status" value="1"/>
</dbReference>
<protein>
    <recommendedName>
        <fullName evidence="1">SnoaL-like domain-containing protein</fullName>
    </recommendedName>
</protein>
<evidence type="ECO:0000259" key="1">
    <source>
        <dbReference type="Pfam" id="PF12680"/>
    </source>
</evidence>
<feature type="domain" description="SnoaL-like" evidence="1">
    <location>
        <begin position="21"/>
        <end position="124"/>
    </location>
</feature>
<keyword evidence="3" id="KW-1185">Reference proteome</keyword>
<name>A0A6N6JMF6_9RHOB</name>
<dbReference type="SUPFAM" id="SSF54427">
    <property type="entry name" value="NTF2-like"/>
    <property type="match status" value="1"/>
</dbReference>
<dbReference type="Pfam" id="PF12680">
    <property type="entry name" value="SnoaL_2"/>
    <property type="match status" value="1"/>
</dbReference>
<organism evidence="2 3">
    <name type="scientific">Litoreibacter roseus</name>
    <dbReference type="NCBI Taxonomy" id="2601869"/>
    <lineage>
        <taxon>Bacteria</taxon>
        <taxon>Pseudomonadati</taxon>
        <taxon>Pseudomonadota</taxon>
        <taxon>Alphaproteobacteria</taxon>
        <taxon>Rhodobacterales</taxon>
        <taxon>Roseobacteraceae</taxon>
        <taxon>Litoreibacter</taxon>
    </lineage>
</organism>
<dbReference type="InterPro" id="IPR032710">
    <property type="entry name" value="NTF2-like_dom_sf"/>
</dbReference>
<dbReference type="EMBL" id="BLJE01000007">
    <property type="protein sequence ID" value="GFE67070.1"/>
    <property type="molecule type" value="Genomic_DNA"/>
</dbReference>
<dbReference type="Proteomes" id="UP000436822">
    <property type="component" value="Unassembled WGS sequence"/>
</dbReference>
<reference evidence="2 3" key="1">
    <citation type="submission" date="2019-12" db="EMBL/GenBank/DDBJ databases">
        <title>Litoreibacter badius sp. nov., a novel bacteriochlorophyll a-containing bacterium in the genus Litoreibacter.</title>
        <authorList>
            <person name="Kanamuro M."/>
            <person name="Takabe Y."/>
            <person name="Mori K."/>
            <person name="Takaichi S."/>
            <person name="Hanada S."/>
        </authorList>
    </citation>
    <scope>NUCLEOTIDE SEQUENCE [LARGE SCALE GENOMIC DNA]</scope>
    <source>
        <strain evidence="2 3">K6</strain>
    </source>
</reference>
<comment type="caution">
    <text evidence="2">The sequence shown here is derived from an EMBL/GenBank/DDBJ whole genome shotgun (WGS) entry which is preliminary data.</text>
</comment>
<dbReference type="AlphaFoldDB" id="A0A6N6JMF6"/>
<evidence type="ECO:0000313" key="3">
    <source>
        <dbReference type="Proteomes" id="UP000436822"/>
    </source>
</evidence>
<proteinExistence type="predicted"/>
<dbReference type="RefSeq" id="WP_159810702.1">
    <property type="nucleotide sequence ID" value="NZ_BLJE01000007.1"/>
</dbReference>
<accession>A0A6N6JMF6</accession>
<sequence length="142" mass="15775">MSQHETDVSDPARPTRLKGTVQSFLAAAYGGKIEDAKRYLTDDLRLEIAGSSAVSGTRSGPDAFFENFGRMLELTEHTYTMTEQTDWCASLDRVVLVATEQTTKDGKPLTFRRAVIYRFRSELIDQISVYELDPDVAAAAFG</sequence>
<evidence type="ECO:0000313" key="2">
    <source>
        <dbReference type="EMBL" id="GFE67070.1"/>
    </source>
</evidence>
<dbReference type="OrthoDB" id="8375282at2"/>